<evidence type="ECO:0000256" key="5">
    <source>
        <dbReference type="ARBA" id="ARBA00022692"/>
    </source>
</evidence>
<reference evidence="11 12" key="1">
    <citation type="submission" date="2024-03" db="EMBL/GenBank/DDBJ databases">
        <authorList>
            <person name="Gkanogiannis A."/>
            <person name="Becerra Lopez-Lavalle L."/>
        </authorList>
    </citation>
    <scope>NUCLEOTIDE SEQUENCE [LARGE SCALE GENOMIC DNA]</scope>
</reference>
<dbReference type="EMBL" id="OZ021738">
    <property type="protein sequence ID" value="CAK9320320.1"/>
    <property type="molecule type" value="Genomic_DNA"/>
</dbReference>
<evidence type="ECO:0000313" key="11">
    <source>
        <dbReference type="EMBL" id="CAK9320320.1"/>
    </source>
</evidence>
<keyword evidence="5" id="KW-0812">Transmembrane</keyword>
<comment type="similarity">
    <text evidence="2">Belongs to the MCU (TC 1.A.77) family.</text>
</comment>
<evidence type="ECO:0000259" key="10">
    <source>
        <dbReference type="Pfam" id="PF04678"/>
    </source>
</evidence>
<keyword evidence="4" id="KW-0109">Calcium transport</keyword>
<evidence type="ECO:0000256" key="8">
    <source>
        <dbReference type="ARBA" id="ARBA00023065"/>
    </source>
</evidence>
<keyword evidence="6" id="KW-0106">Calcium</keyword>
<keyword evidence="8" id="KW-0406">Ion transport</keyword>
<evidence type="ECO:0000256" key="6">
    <source>
        <dbReference type="ARBA" id="ARBA00022837"/>
    </source>
</evidence>
<dbReference type="InterPro" id="IPR006769">
    <property type="entry name" value="MCU_C"/>
</dbReference>
<dbReference type="InterPro" id="IPR039055">
    <property type="entry name" value="MCU_fam"/>
</dbReference>
<evidence type="ECO:0000313" key="12">
    <source>
        <dbReference type="Proteomes" id="UP001642487"/>
    </source>
</evidence>
<organism evidence="11 12">
    <name type="scientific">Citrullus colocynthis</name>
    <name type="common">colocynth</name>
    <dbReference type="NCBI Taxonomy" id="252529"/>
    <lineage>
        <taxon>Eukaryota</taxon>
        <taxon>Viridiplantae</taxon>
        <taxon>Streptophyta</taxon>
        <taxon>Embryophyta</taxon>
        <taxon>Tracheophyta</taxon>
        <taxon>Spermatophyta</taxon>
        <taxon>Magnoliopsida</taxon>
        <taxon>eudicotyledons</taxon>
        <taxon>Gunneridae</taxon>
        <taxon>Pentapetalae</taxon>
        <taxon>rosids</taxon>
        <taxon>fabids</taxon>
        <taxon>Cucurbitales</taxon>
        <taxon>Cucurbitaceae</taxon>
        <taxon>Benincaseae</taxon>
        <taxon>Citrullus</taxon>
    </lineage>
</organism>
<evidence type="ECO:0000256" key="3">
    <source>
        <dbReference type="ARBA" id="ARBA00022448"/>
    </source>
</evidence>
<name>A0ABP0YL10_9ROSI</name>
<proteinExistence type="inferred from homology"/>
<evidence type="ECO:0000256" key="4">
    <source>
        <dbReference type="ARBA" id="ARBA00022568"/>
    </source>
</evidence>
<comment type="subcellular location">
    <subcellularLocation>
        <location evidence="1">Membrane</location>
        <topology evidence="1">Multi-pass membrane protein</topology>
    </subcellularLocation>
</comment>
<accession>A0ABP0YL10</accession>
<dbReference type="PANTHER" id="PTHR13462:SF31">
    <property type="entry name" value="CALCIUM UNIPORTER PROTEIN 1, MITOCHONDRIAL"/>
    <property type="match status" value="1"/>
</dbReference>
<gene>
    <name evidence="11" type="ORF">CITCOLO1_LOCUS12368</name>
</gene>
<evidence type="ECO:0000256" key="7">
    <source>
        <dbReference type="ARBA" id="ARBA00022989"/>
    </source>
</evidence>
<dbReference type="Proteomes" id="UP001642487">
    <property type="component" value="Chromosome 4"/>
</dbReference>
<sequence>MASRKTLARRLFNASNRLFFRNSAAGKSNNLPLDPGDHAISRRFLHRRPNFPPPSTFTRSLPPLPVGFGNVMEQLVSRDRILLDGLKPPTPAPAQVPAELEGLTVEETRKLVKLTEVVRLKRKLKEIPRSWITYQEFVRICGEDCADNNGDNENYGVELAKRLDHSGAVIVLGNFVFLDPEQMAKSIASLIPTLGINNQDSRGNQELEEMEKQKAMIDSEAEQQVRCELRWGLGFLVAQTAALMRLTFWELTWDVMEPICYFITSTYFMGGYAFFLTTSKEPSFEGIYQSRFIAKQKHLMKLHNFDVHKYNRLRGHEDSNQFASSSNHQFL</sequence>
<keyword evidence="12" id="KW-1185">Reference proteome</keyword>
<keyword evidence="3" id="KW-0813">Transport</keyword>
<dbReference type="Pfam" id="PF04678">
    <property type="entry name" value="MCU"/>
    <property type="match status" value="1"/>
</dbReference>
<keyword evidence="7" id="KW-1133">Transmembrane helix</keyword>
<protein>
    <recommendedName>
        <fullName evidence="10">Calcium uniporter protein C-terminal domain-containing protein</fullName>
    </recommendedName>
</protein>
<evidence type="ECO:0000256" key="2">
    <source>
        <dbReference type="ARBA" id="ARBA00005653"/>
    </source>
</evidence>
<evidence type="ECO:0000256" key="1">
    <source>
        <dbReference type="ARBA" id="ARBA00004141"/>
    </source>
</evidence>
<feature type="domain" description="Calcium uniporter protein C-terminal" evidence="10">
    <location>
        <begin position="154"/>
        <end position="313"/>
    </location>
</feature>
<keyword evidence="9" id="KW-0472">Membrane</keyword>
<dbReference type="PANTHER" id="PTHR13462">
    <property type="entry name" value="CALCIUM UNIPORTER PROTEIN, MITOCHONDRIAL"/>
    <property type="match status" value="1"/>
</dbReference>
<evidence type="ECO:0000256" key="9">
    <source>
        <dbReference type="ARBA" id="ARBA00023136"/>
    </source>
</evidence>